<evidence type="ECO:0000313" key="1">
    <source>
        <dbReference type="EMBL" id="KAJ7036319.1"/>
    </source>
</evidence>
<proteinExistence type="predicted"/>
<dbReference type="SUPFAM" id="SSF46689">
    <property type="entry name" value="Homeodomain-like"/>
    <property type="match status" value="1"/>
</dbReference>
<dbReference type="Proteomes" id="UP001218188">
    <property type="component" value="Unassembled WGS sequence"/>
</dbReference>
<name>A0AAD6SYC0_9AGAR</name>
<dbReference type="EMBL" id="JARJCM010000044">
    <property type="protein sequence ID" value="KAJ7036319.1"/>
    <property type="molecule type" value="Genomic_DNA"/>
</dbReference>
<reference evidence="1" key="1">
    <citation type="submission" date="2023-03" db="EMBL/GenBank/DDBJ databases">
        <title>Massive genome expansion in bonnet fungi (Mycena s.s.) driven by repeated elements and novel gene families across ecological guilds.</title>
        <authorList>
            <consortium name="Lawrence Berkeley National Laboratory"/>
            <person name="Harder C.B."/>
            <person name="Miyauchi S."/>
            <person name="Viragh M."/>
            <person name="Kuo A."/>
            <person name="Thoen E."/>
            <person name="Andreopoulos B."/>
            <person name="Lu D."/>
            <person name="Skrede I."/>
            <person name="Drula E."/>
            <person name="Henrissat B."/>
            <person name="Morin E."/>
            <person name="Kohler A."/>
            <person name="Barry K."/>
            <person name="LaButti K."/>
            <person name="Morin E."/>
            <person name="Salamov A."/>
            <person name="Lipzen A."/>
            <person name="Mereny Z."/>
            <person name="Hegedus B."/>
            <person name="Baldrian P."/>
            <person name="Stursova M."/>
            <person name="Weitz H."/>
            <person name="Taylor A."/>
            <person name="Grigoriev I.V."/>
            <person name="Nagy L.G."/>
            <person name="Martin F."/>
            <person name="Kauserud H."/>
        </authorList>
    </citation>
    <scope>NUCLEOTIDE SEQUENCE</scope>
    <source>
        <strain evidence="1">CBHHK200</strain>
    </source>
</reference>
<sequence>MGNRSISRNVKIAALNLYERGHLPLKEILAWVGFSRSTFFRVLHLWRTTGDVERKSNRTGRPRLLHHDDITYLLLLVQERPDCSSNNRFISIHYTTIHRELERAGMSTKKLSEIAAERCEPSRLDHVRQISQYPAHFLGFLDETSKNDKTPGRRLGRAKKGKRAGISTSIVVEGVWQYLGFLEHQVVISLSLSFFWSLFANIYAPASALLTLPRAAQCPGYGQG</sequence>
<keyword evidence="2" id="KW-1185">Reference proteome</keyword>
<organism evidence="1 2">
    <name type="scientific">Mycena alexandri</name>
    <dbReference type="NCBI Taxonomy" id="1745969"/>
    <lineage>
        <taxon>Eukaryota</taxon>
        <taxon>Fungi</taxon>
        <taxon>Dikarya</taxon>
        <taxon>Basidiomycota</taxon>
        <taxon>Agaricomycotina</taxon>
        <taxon>Agaricomycetes</taxon>
        <taxon>Agaricomycetidae</taxon>
        <taxon>Agaricales</taxon>
        <taxon>Marasmiineae</taxon>
        <taxon>Mycenaceae</taxon>
        <taxon>Mycena</taxon>
    </lineage>
</organism>
<dbReference type="AlphaFoldDB" id="A0AAD6SYC0"/>
<comment type="caution">
    <text evidence="1">The sequence shown here is derived from an EMBL/GenBank/DDBJ whole genome shotgun (WGS) entry which is preliminary data.</text>
</comment>
<dbReference type="InterPro" id="IPR009057">
    <property type="entry name" value="Homeodomain-like_sf"/>
</dbReference>
<protein>
    <submittedName>
        <fullName evidence="1">Uncharacterized protein</fullName>
    </submittedName>
</protein>
<evidence type="ECO:0000313" key="2">
    <source>
        <dbReference type="Proteomes" id="UP001218188"/>
    </source>
</evidence>
<gene>
    <name evidence="1" type="ORF">C8F04DRAFT_1210102</name>
</gene>
<accession>A0AAD6SYC0</accession>